<organism evidence="3 4">
    <name type="scientific">Oleomonas cavernae</name>
    <dbReference type="NCBI Taxonomy" id="2320859"/>
    <lineage>
        <taxon>Bacteria</taxon>
        <taxon>Pseudomonadati</taxon>
        <taxon>Pseudomonadota</taxon>
        <taxon>Alphaproteobacteria</taxon>
        <taxon>Acetobacterales</taxon>
        <taxon>Acetobacteraceae</taxon>
        <taxon>Oleomonas</taxon>
    </lineage>
</organism>
<evidence type="ECO:0000313" key="4">
    <source>
        <dbReference type="Proteomes" id="UP000284605"/>
    </source>
</evidence>
<keyword evidence="2" id="KW-0812">Transmembrane</keyword>
<gene>
    <name evidence="3" type="ORF">D3874_16790</name>
</gene>
<name>A0A418WEP6_9PROT</name>
<keyword evidence="2" id="KW-1133">Transmembrane helix</keyword>
<keyword evidence="4" id="KW-1185">Reference proteome</keyword>
<keyword evidence="2" id="KW-0472">Membrane</keyword>
<evidence type="ECO:0000256" key="2">
    <source>
        <dbReference type="SAM" id="Phobius"/>
    </source>
</evidence>
<dbReference type="AlphaFoldDB" id="A0A418WEP6"/>
<protein>
    <submittedName>
        <fullName evidence="3">Uncharacterized protein</fullName>
    </submittedName>
</protein>
<proteinExistence type="predicted"/>
<reference evidence="3 4" key="1">
    <citation type="submission" date="2018-09" db="EMBL/GenBank/DDBJ databases">
        <authorList>
            <person name="Zhu H."/>
        </authorList>
    </citation>
    <scope>NUCLEOTIDE SEQUENCE [LARGE SCALE GENOMIC DNA]</scope>
    <source>
        <strain evidence="3 4">K1W22B-8</strain>
    </source>
</reference>
<feature type="compositionally biased region" description="Polar residues" evidence="1">
    <location>
        <begin position="107"/>
        <end position="116"/>
    </location>
</feature>
<evidence type="ECO:0000313" key="3">
    <source>
        <dbReference type="EMBL" id="RJF88464.1"/>
    </source>
</evidence>
<sequence length="124" mass="12491">MQEQGMRSSQGSEFIAVALVVAVVIGLAGGYFLIRMEDRGGNAAVAVAPAPAGGPATGSLSLPDGVAMGDFRSMYLQGCVAGAQQNPDARDCSTTIPSRASAIASFRGSSASSPATRSPLPMSR</sequence>
<accession>A0A418WEP6</accession>
<dbReference type="Proteomes" id="UP000284605">
    <property type="component" value="Unassembled WGS sequence"/>
</dbReference>
<feature type="transmembrane region" description="Helical" evidence="2">
    <location>
        <begin position="14"/>
        <end position="34"/>
    </location>
</feature>
<comment type="caution">
    <text evidence="3">The sequence shown here is derived from an EMBL/GenBank/DDBJ whole genome shotgun (WGS) entry which is preliminary data.</text>
</comment>
<feature type="region of interest" description="Disordered" evidence="1">
    <location>
        <begin position="105"/>
        <end position="124"/>
    </location>
</feature>
<evidence type="ECO:0000256" key="1">
    <source>
        <dbReference type="SAM" id="MobiDB-lite"/>
    </source>
</evidence>
<dbReference type="EMBL" id="QYUK01000011">
    <property type="protein sequence ID" value="RJF88464.1"/>
    <property type="molecule type" value="Genomic_DNA"/>
</dbReference>